<proteinExistence type="inferred from homology"/>
<feature type="domain" description="Polysaccharide chain length determinant N-terminal" evidence="8">
    <location>
        <begin position="10"/>
        <end position="100"/>
    </location>
</feature>
<dbReference type="PANTHER" id="PTHR32309">
    <property type="entry name" value="TYROSINE-PROTEIN KINASE"/>
    <property type="match status" value="1"/>
</dbReference>
<evidence type="ECO:0000256" key="3">
    <source>
        <dbReference type="ARBA" id="ARBA00022475"/>
    </source>
</evidence>
<feature type="transmembrane region" description="Helical" evidence="7">
    <location>
        <begin position="182"/>
        <end position="201"/>
    </location>
</feature>
<reference evidence="9 10" key="2">
    <citation type="submission" date="2020-08" db="EMBL/GenBank/DDBJ databases">
        <authorList>
            <person name="Ueki A."/>
            <person name="Tonouchi A."/>
        </authorList>
    </citation>
    <scope>NUCLEOTIDE SEQUENCE [LARGE SCALE GENOMIC DNA]</scope>
    <source>
        <strain evidence="9 10">CTTW</strain>
    </source>
</reference>
<protein>
    <recommendedName>
        <fullName evidence="8">Polysaccharide chain length determinant N-terminal domain-containing protein</fullName>
    </recommendedName>
</protein>
<evidence type="ECO:0000256" key="2">
    <source>
        <dbReference type="ARBA" id="ARBA00006683"/>
    </source>
</evidence>
<dbReference type="GO" id="GO:0004713">
    <property type="term" value="F:protein tyrosine kinase activity"/>
    <property type="evidence" value="ECO:0007669"/>
    <property type="project" value="TreeGrafter"/>
</dbReference>
<gene>
    <name evidence="9" type="ORF">bsdcttw_04140</name>
</gene>
<dbReference type="InterPro" id="IPR003856">
    <property type="entry name" value="LPS_length_determ_N"/>
</dbReference>
<keyword evidence="10" id="KW-1185">Reference proteome</keyword>
<dbReference type="GO" id="GO:0005886">
    <property type="term" value="C:plasma membrane"/>
    <property type="evidence" value="ECO:0007669"/>
    <property type="project" value="UniProtKB-SubCell"/>
</dbReference>
<dbReference type="EMBL" id="AP023368">
    <property type="protein sequence ID" value="BCJ97373.1"/>
    <property type="molecule type" value="Genomic_DNA"/>
</dbReference>
<keyword evidence="3" id="KW-1003">Cell membrane</keyword>
<evidence type="ECO:0000313" key="9">
    <source>
        <dbReference type="EMBL" id="BCJ97373.1"/>
    </source>
</evidence>
<evidence type="ECO:0000259" key="8">
    <source>
        <dbReference type="Pfam" id="PF02706"/>
    </source>
</evidence>
<dbReference type="InterPro" id="IPR050445">
    <property type="entry name" value="Bact_polysacc_biosynth/exp"/>
</dbReference>
<keyword evidence="4 7" id="KW-0812">Transmembrane</keyword>
<feature type="transmembrane region" description="Helical" evidence="7">
    <location>
        <begin position="24"/>
        <end position="45"/>
    </location>
</feature>
<dbReference type="Proteomes" id="UP000515703">
    <property type="component" value="Chromosome"/>
</dbReference>
<organism evidence="9 10">
    <name type="scientific">Anaerocolumna chitinilytica</name>
    <dbReference type="NCBI Taxonomy" id="1727145"/>
    <lineage>
        <taxon>Bacteria</taxon>
        <taxon>Bacillati</taxon>
        <taxon>Bacillota</taxon>
        <taxon>Clostridia</taxon>
        <taxon>Lachnospirales</taxon>
        <taxon>Lachnospiraceae</taxon>
        <taxon>Anaerocolumna</taxon>
    </lineage>
</organism>
<dbReference type="AlphaFoldDB" id="A0A7I8DFS5"/>
<dbReference type="PANTHER" id="PTHR32309:SF13">
    <property type="entry name" value="FERRIC ENTEROBACTIN TRANSPORT PROTEIN FEPE"/>
    <property type="match status" value="1"/>
</dbReference>
<reference evidence="9 10" key="1">
    <citation type="submission" date="2020-08" db="EMBL/GenBank/DDBJ databases">
        <title>Draft genome sequencing of an Anaerocolumna strain isolated from anoxic soil subjected to BSD treatment.</title>
        <authorList>
            <person name="Uek A."/>
            <person name="Tonouchi A."/>
        </authorList>
    </citation>
    <scope>NUCLEOTIDE SEQUENCE [LARGE SCALE GENOMIC DNA]</scope>
    <source>
        <strain evidence="9 10">CTTW</strain>
    </source>
</reference>
<evidence type="ECO:0000313" key="10">
    <source>
        <dbReference type="Proteomes" id="UP000515703"/>
    </source>
</evidence>
<comment type="subcellular location">
    <subcellularLocation>
        <location evidence="1">Cell membrane</location>
        <topology evidence="1">Multi-pass membrane protein</topology>
    </subcellularLocation>
</comment>
<name>A0A7I8DFS5_9FIRM</name>
<keyword evidence="6 7" id="KW-0472">Membrane</keyword>
<keyword evidence="5 7" id="KW-1133">Transmembrane helix</keyword>
<comment type="similarity">
    <text evidence="2">Belongs to the CpsC/CapA family.</text>
</comment>
<accession>A0A7I8DFS5</accession>
<evidence type="ECO:0000256" key="6">
    <source>
        <dbReference type="ARBA" id="ARBA00023136"/>
    </source>
</evidence>
<dbReference type="Pfam" id="PF02706">
    <property type="entry name" value="Wzz"/>
    <property type="match status" value="1"/>
</dbReference>
<sequence length="257" mass="28837">MELEKTEEIEINVKEIIYALLDKIWILFYAAIICALLGGIATKLLETPVYSSTTKLYVINRQDPDKTITSTDLSAGSLLIKDFEILVTSRPILEKVIHDLNLSVSQEELISEISINIPEETRILEITVKNKDPFMAKKLADKLADVSAEQMISVMDIEKVNVVERGRIPTSPTDNKFKKNTMYGGILGLGAAMALIIFLYLSNDHIKTNEDIERFLGLVPLAEIPLEEDILNTRRVRAQLKRAYKKGYKGGLKNAVS</sequence>
<dbReference type="KEGG" id="acht:bsdcttw_04140"/>
<evidence type="ECO:0000256" key="7">
    <source>
        <dbReference type="SAM" id="Phobius"/>
    </source>
</evidence>
<evidence type="ECO:0000256" key="4">
    <source>
        <dbReference type="ARBA" id="ARBA00022692"/>
    </source>
</evidence>
<evidence type="ECO:0000256" key="5">
    <source>
        <dbReference type="ARBA" id="ARBA00022989"/>
    </source>
</evidence>
<evidence type="ECO:0000256" key="1">
    <source>
        <dbReference type="ARBA" id="ARBA00004651"/>
    </source>
</evidence>
<dbReference type="RefSeq" id="WP_185257807.1">
    <property type="nucleotide sequence ID" value="NZ_AP023368.1"/>
</dbReference>